<dbReference type="Proteomes" id="UP000190274">
    <property type="component" value="Chromosome B"/>
</dbReference>
<feature type="transmembrane region" description="Helical" evidence="6">
    <location>
        <begin position="229"/>
        <end position="249"/>
    </location>
</feature>
<dbReference type="PANTHER" id="PTHR11206">
    <property type="entry name" value="MULTIDRUG RESISTANCE PROTEIN"/>
    <property type="match status" value="1"/>
</dbReference>
<gene>
    <name evidence="7" type="ORF">LADA_0B06920G</name>
</gene>
<feature type="transmembrane region" description="Helical" evidence="6">
    <location>
        <begin position="126"/>
        <end position="149"/>
    </location>
</feature>
<keyword evidence="3 6" id="KW-0812">Transmembrane</keyword>
<feature type="transmembrane region" description="Helical" evidence="6">
    <location>
        <begin position="269"/>
        <end position="293"/>
    </location>
</feature>
<accession>A0A1G4ITY7</accession>
<dbReference type="InterPro" id="IPR045069">
    <property type="entry name" value="MATE_euk"/>
</dbReference>
<evidence type="ECO:0000256" key="1">
    <source>
        <dbReference type="ARBA" id="ARBA00004141"/>
    </source>
</evidence>
<sequence>MSLENRDSDMDGGYGSIPRGADAVISTDSDGLTCVEIGASTTSKWEFREIGRNASPLMVTFLLQMSLSFMTVVSVGQLNALDLGGVSLANVTFAATSAVFQGLATCLDTLCPQAYGSKRYQLVGLYLQRCLAISMLVAVPVALLWWFSADVLRFMVDDPRLVIIAARFLRVMVASIPGYVVFECGKKYLQAQNDFTTGQYILFVCAPLNAVLNYVLVFRLKMGYIGAPIATALTFTLMGASIAACIWYLQGKNGERECWNPISNWRPIFSQWGTMVSLAVPGIIMIEAEFLAFESLTVLAAKFGTDALAAQSIVASVQTLTFQVPFSTGVAASNRIAYHIGKKQIQDCKIAARTVLVQIGGILAVSNFAFLVLGRHRVSAFFSKDEGVVKLASEILPIIAVNQFADVFNVLSAGILRAQGRQRLGGILNIVAYYVVGIPAAMILGFHTSLEIKGFWIGLGCGIFVLAIGEVYCVWLSDWSRIIHDSHLLHKSEVSNDFEEATE</sequence>
<feature type="transmembrane region" description="Helical" evidence="6">
    <location>
        <begin position="200"/>
        <end position="217"/>
    </location>
</feature>
<feature type="transmembrane region" description="Helical" evidence="6">
    <location>
        <begin position="395"/>
        <end position="416"/>
    </location>
</feature>
<dbReference type="GO" id="GO:0015297">
    <property type="term" value="F:antiporter activity"/>
    <property type="evidence" value="ECO:0007669"/>
    <property type="project" value="InterPro"/>
</dbReference>
<evidence type="ECO:0000313" key="8">
    <source>
        <dbReference type="Proteomes" id="UP000190274"/>
    </source>
</evidence>
<feature type="transmembrane region" description="Helical" evidence="6">
    <location>
        <begin position="350"/>
        <end position="375"/>
    </location>
</feature>
<proteinExistence type="inferred from homology"/>
<feature type="transmembrane region" description="Helical" evidence="6">
    <location>
        <begin position="161"/>
        <end position="180"/>
    </location>
</feature>
<dbReference type="GO" id="GO:1990961">
    <property type="term" value="P:xenobiotic detoxification by transmembrane export across the plasma membrane"/>
    <property type="evidence" value="ECO:0007669"/>
    <property type="project" value="InterPro"/>
</dbReference>
<dbReference type="AlphaFoldDB" id="A0A1G4ITY7"/>
<dbReference type="EMBL" id="LT598456">
    <property type="protein sequence ID" value="SCU80369.1"/>
    <property type="molecule type" value="Genomic_DNA"/>
</dbReference>
<dbReference type="GO" id="GO:0016020">
    <property type="term" value="C:membrane"/>
    <property type="evidence" value="ECO:0007669"/>
    <property type="project" value="UniProtKB-SubCell"/>
</dbReference>
<evidence type="ECO:0000256" key="4">
    <source>
        <dbReference type="ARBA" id="ARBA00022989"/>
    </source>
</evidence>
<dbReference type="InterPro" id="IPR002528">
    <property type="entry name" value="MATE_fam"/>
</dbReference>
<evidence type="ECO:0000256" key="2">
    <source>
        <dbReference type="ARBA" id="ARBA00010199"/>
    </source>
</evidence>
<evidence type="ECO:0000256" key="6">
    <source>
        <dbReference type="SAM" id="Phobius"/>
    </source>
</evidence>
<organism evidence="7 8">
    <name type="scientific">Lachancea dasiensis</name>
    <dbReference type="NCBI Taxonomy" id="1072105"/>
    <lineage>
        <taxon>Eukaryota</taxon>
        <taxon>Fungi</taxon>
        <taxon>Dikarya</taxon>
        <taxon>Ascomycota</taxon>
        <taxon>Saccharomycotina</taxon>
        <taxon>Saccharomycetes</taxon>
        <taxon>Saccharomycetales</taxon>
        <taxon>Saccharomycetaceae</taxon>
        <taxon>Lachancea</taxon>
    </lineage>
</organism>
<name>A0A1G4ITY7_9SACH</name>
<evidence type="ECO:0000256" key="3">
    <source>
        <dbReference type="ARBA" id="ARBA00022692"/>
    </source>
</evidence>
<protein>
    <submittedName>
        <fullName evidence="7">LADA_0B06920g1_1</fullName>
    </submittedName>
</protein>
<keyword evidence="4 6" id="KW-1133">Transmembrane helix</keyword>
<evidence type="ECO:0000313" key="7">
    <source>
        <dbReference type="EMBL" id="SCU80369.1"/>
    </source>
</evidence>
<dbReference type="STRING" id="1266660.A0A1G4ITY7"/>
<dbReference type="OrthoDB" id="2126698at2759"/>
<dbReference type="NCBIfam" id="TIGR00797">
    <property type="entry name" value="matE"/>
    <property type="match status" value="1"/>
</dbReference>
<dbReference type="CDD" id="cd13132">
    <property type="entry name" value="MATE_eukaryotic"/>
    <property type="match status" value="1"/>
</dbReference>
<keyword evidence="8" id="KW-1185">Reference proteome</keyword>
<feature type="transmembrane region" description="Helical" evidence="6">
    <location>
        <begin position="454"/>
        <end position="475"/>
    </location>
</feature>
<keyword evidence="5 6" id="KW-0472">Membrane</keyword>
<comment type="subcellular location">
    <subcellularLocation>
        <location evidence="1">Membrane</location>
        <topology evidence="1">Multi-pass membrane protein</topology>
    </subcellularLocation>
</comment>
<dbReference type="GO" id="GO:0042910">
    <property type="term" value="F:xenobiotic transmembrane transporter activity"/>
    <property type="evidence" value="ECO:0007669"/>
    <property type="project" value="InterPro"/>
</dbReference>
<feature type="transmembrane region" description="Helical" evidence="6">
    <location>
        <begin position="57"/>
        <end position="78"/>
    </location>
</feature>
<dbReference type="Pfam" id="PF01554">
    <property type="entry name" value="MatE"/>
    <property type="match status" value="2"/>
</dbReference>
<evidence type="ECO:0000256" key="5">
    <source>
        <dbReference type="ARBA" id="ARBA00023136"/>
    </source>
</evidence>
<feature type="transmembrane region" description="Helical" evidence="6">
    <location>
        <begin position="428"/>
        <end position="448"/>
    </location>
</feature>
<comment type="similarity">
    <text evidence="2">Belongs to the multi antimicrobial extrusion (MATE) (TC 2.A.66.1) family.</text>
</comment>
<reference evidence="8" key="1">
    <citation type="submission" date="2016-03" db="EMBL/GenBank/DDBJ databases">
        <authorList>
            <person name="Devillers H."/>
        </authorList>
    </citation>
    <scope>NUCLEOTIDE SEQUENCE [LARGE SCALE GENOMIC DNA]</scope>
</reference>